<accession>A0A0C2JQE8</accession>
<keyword evidence="5" id="KW-0539">Nucleus</keyword>
<keyword evidence="9" id="KW-1185">Reference proteome</keyword>
<sequence>MDSSGESETADMLFGSRCPKQIKTSRVNKMNNRKANLWDLVNVMRICDPNFQSCNHIASMAPKHPPWYRNQPISPQKRTYQSRVHENFDPGPGSKYEYTNNSRVHHNQLEKQRRESMRSLFTEIREMLPNNLRSDRISTAKLLVAAAQYIKDNHAIVLKYVEKNENLYNQKISLLRQLEEYGIYNEYLNSESYRTQQKDPKTSKIEEQNNSVCQPMDVDEPRPDFE</sequence>
<reference evidence="8 9" key="1">
    <citation type="journal article" date="2014" name="Genome Biol. Evol.">
        <title>The genome of the myxosporean Thelohanellus kitauei shows adaptations to nutrient acquisition within its fish host.</title>
        <authorList>
            <person name="Yang Y."/>
            <person name="Xiong J."/>
            <person name="Zhou Z."/>
            <person name="Huo F."/>
            <person name="Miao W."/>
            <person name="Ran C."/>
            <person name="Liu Y."/>
            <person name="Zhang J."/>
            <person name="Feng J."/>
            <person name="Wang M."/>
            <person name="Wang M."/>
            <person name="Wang L."/>
            <person name="Yao B."/>
        </authorList>
    </citation>
    <scope>NUCLEOTIDE SEQUENCE [LARGE SCALE GENOMIC DNA]</scope>
    <source>
        <strain evidence="8">Wuqing</strain>
    </source>
</reference>
<dbReference type="GO" id="GO:0000981">
    <property type="term" value="F:DNA-binding transcription factor activity, RNA polymerase II-specific"/>
    <property type="evidence" value="ECO:0007669"/>
    <property type="project" value="TreeGrafter"/>
</dbReference>
<proteinExistence type="predicted"/>
<dbReference type="Proteomes" id="UP000031668">
    <property type="component" value="Unassembled WGS sequence"/>
</dbReference>
<gene>
    <name evidence="8" type="ORF">RF11_03369</name>
</gene>
<comment type="subcellular location">
    <subcellularLocation>
        <location evidence="1">Nucleus</location>
    </subcellularLocation>
</comment>
<keyword evidence="3" id="KW-0238">DNA-binding</keyword>
<keyword evidence="2" id="KW-0805">Transcription regulation</keyword>
<dbReference type="SUPFAM" id="SSF47459">
    <property type="entry name" value="HLH, helix-loop-helix DNA-binding domain"/>
    <property type="match status" value="1"/>
</dbReference>
<comment type="caution">
    <text evidence="8">The sequence shown here is derived from an EMBL/GenBank/DDBJ whole genome shotgun (WGS) entry which is preliminary data.</text>
</comment>
<evidence type="ECO:0000256" key="1">
    <source>
        <dbReference type="ARBA" id="ARBA00004123"/>
    </source>
</evidence>
<evidence type="ECO:0000256" key="4">
    <source>
        <dbReference type="ARBA" id="ARBA00023163"/>
    </source>
</evidence>
<organism evidence="8 9">
    <name type="scientific">Thelohanellus kitauei</name>
    <name type="common">Myxosporean</name>
    <dbReference type="NCBI Taxonomy" id="669202"/>
    <lineage>
        <taxon>Eukaryota</taxon>
        <taxon>Metazoa</taxon>
        <taxon>Cnidaria</taxon>
        <taxon>Myxozoa</taxon>
        <taxon>Myxosporea</taxon>
        <taxon>Bivalvulida</taxon>
        <taxon>Platysporina</taxon>
        <taxon>Myxobolidae</taxon>
        <taxon>Thelohanellus</taxon>
    </lineage>
</organism>
<dbReference type="AlphaFoldDB" id="A0A0C2JQE8"/>
<dbReference type="InterPro" id="IPR036638">
    <property type="entry name" value="HLH_DNA-bd_sf"/>
</dbReference>
<evidence type="ECO:0000313" key="9">
    <source>
        <dbReference type="Proteomes" id="UP000031668"/>
    </source>
</evidence>
<protein>
    <recommendedName>
        <fullName evidence="7">BHLH domain-containing protein</fullName>
    </recommendedName>
</protein>
<dbReference type="PANTHER" id="PTHR11969">
    <property type="entry name" value="MAX DIMERIZATION, MAD"/>
    <property type="match status" value="1"/>
</dbReference>
<name>A0A0C2JQE8_THEKT</name>
<evidence type="ECO:0000256" key="5">
    <source>
        <dbReference type="ARBA" id="ARBA00023242"/>
    </source>
</evidence>
<evidence type="ECO:0000256" key="6">
    <source>
        <dbReference type="SAM" id="MobiDB-lite"/>
    </source>
</evidence>
<dbReference type="InterPro" id="IPR011598">
    <property type="entry name" value="bHLH_dom"/>
</dbReference>
<dbReference type="GO" id="GO:0046983">
    <property type="term" value="F:protein dimerization activity"/>
    <property type="evidence" value="ECO:0007669"/>
    <property type="project" value="InterPro"/>
</dbReference>
<dbReference type="Pfam" id="PF00010">
    <property type="entry name" value="HLH"/>
    <property type="match status" value="1"/>
</dbReference>
<dbReference type="OrthoDB" id="5964374at2759"/>
<feature type="region of interest" description="Disordered" evidence="6">
    <location>
        <begin position="193"/>
        <end position="226"/>
    </location>
</feature>
<evidence type="ECO:0000256" key="3">
    <source>
        <dbReference type="ARBA" id="ARBA00023125"/>
    </source>
</evidence>
<evidence type="ECO:0000259" key="7">
    <source>
        <dbReference type="PROSITE" id="PS50888"/>
    </source>
</evidence>
<dbReference type="EMBL" id="JWZT01001713">
    <property type="protein sequence ID" value="KII71593.1"/>
    <property type="molecule type" value="Genomic_DNA"/>
</dbReference>
<feature type="domain" description="BHLH" evidence="7">
    <location>
        <begin position="101"/>
        <end position="153"/>
    </location>
</feature>
<feature type="compositionally biased region" description="Basic and acidic residues" evidence="6">
    <location>
        <begin position="196"/>
        <end position="207"/>
    </location>
</feature>
<dbReference type="PANTHER" id="PTHR11969:SF54">
    <property type="entry name" value="MAD-LIKE PROTEIN 1"/>
    <property type="match status" value="1"/>
</dbReference>
<dbReference type="SMART" id="SM00353">
    <property type="entry name" value="HLH"/>
    <property type="match status" value="1"/>
</dbReference>
<dbReference type="Gene3D" id="4.10.280.10">
    <property type="entry name" value="Helix-loop-helix DNA-binding domain"/>
    <property type="match status" value="1"/>
</dbReference>
<keyword evidence="4" id="KW-0804">Transcription</keyword>
<dbReference type="GO" id="GO:0005634">
    <property type="term" value="C:nucleus"/>
    <property type="evidence" value="ECO:0007669"/>
    <property type="project" value="UniProtKB-SubCell"/>
</dbReference>
<evidence type="ECO:0000256" key="2">
    <source>
        <dbReference type="ARBA" id="ARBA00023015"/>
    </source>
</evidence>
<dbReference type="GO" id="GO:0000978">
    <property type="term" value="F:RNA polymerase II cis-regulatory region sequence-specific DNA binding"/>
    <property type="evidence" value="ECO:0007669"/>
    <property type="project" value="TreeGrafter"/>
</dbReference>
<evidence type="ECO:0000313" key="8">
    <source>
        <dbReference type="EMBL" id="KII71593.1"/>
    </source>
</evidence>
<dbReference type="PROSITE" id="PS50888">
    <property type="entry name" value="BHLH"/>
    <property type="match status" value="1"/>
</dbReference>